<feature type="region of interest" description="Disordered" evidence="1">
    <location>
        <begin position="1"/>
        <end position="20"/>
    </location>
</feature>
<evidence type="ECO:0000256" key="1">
    <source>
        <dbReference type="SAM" id="MobiDB-lite"/>
    </source>
</evidence>
<evidence type="ECO:0000313" key="3">
    <source>
        <dbReference type="Proteomes" id="UP001437256"/>
    </source>
</evidence>
<dbReference type="EMBL" id="JBBXMP010000074">
    <property type="protein sequence ID" value="KAL0063789.1"/>
    <property type="molecule type" value="Genomic_DNA"/>
</dbReference>
<organism evidence="2 3">
    <name type="scientific">Marasmius tenuissimus</name>
    <dbReference type="NCBI Taxonomy" id="585030"/>
    <lineage>
        <taxon>Eukaryota</taxon>
        <taxon>Fungi</taxon>
        <taxon>Dikarya</taxon>
        <taxon>Basidiomycota</taxon>
        <taxon>Agaricomycotina</taxon>
        <taxon>Agaricomycetes</taxon>
        <taxon>Agaricomycetidae</taxon>
        <taxon>Agaricales</taxon>
        <taxon>Marasmiineae</taxon>
        <taxon>Marasmiaceae</taxon>
        <taxon>Marasmius</taxon>
    </lineage>
</organism>
<gene>
    <name evidence="2" type="ORF">AAF712_009346</name>
</gene>
<feature type="compositionally biased region" description="Polar residues" evidence="1">
    <location>
        <begin position="7"/>
        <end position="20"/>
    </location>
</feature>
<name>A0ABR2ZSG0_9AGAR</name>
<feature type="region of interest" description="Disordered" evidence="1">
    <location>
        <begin position="43"/>
        <end position="62"/>
    </location>
</feature>
<keyword evidence="3" id="KW-1185">Reference proteome</keyword>
<evidence type="ECO:0000313" key="2">
    <source>
        <dbReference type="EMBL" id="KAL0063789.1"/>
    </source>
</evidence>
<proteinExistence type="predicted"/>
<sequence length="125" mass="13963">MDAHFFENSSDNTFEGNPNFSGVNGSQLNISINVNAPQCRIVIHPSPTSRDSPNLGARPLEHEDDNACDDAILTTSPSIIASRTSSTQIQEGQIMRTEEKQGCFKTLWRKVIQLLKIKRWMSDSQ</sequence>
<comment type="caution">
    <text evidence="2">The sequence shown here is derived from an EMBL/GenBank/DDBJ whole genome shotgun (WGS) entry which is preliminary data.</text>
</comment>
<accession>A0ABR2ZSG0</accession>
<protein>
    <submittedName>
        <fullName evidence="2">Uncharacterized protein</fullName>
    </submittedName>
</protein>
<dbReference type="Proteomes" id="UP001437256">
    <property type="component" value="Unassembled WGS sequence"/>
</dbReference>
<reference evidence="2 3" key="1">
    <citation type="submission" date="2024-05" db="EMBL/GenBank/DDBJ databases">
        <title>A draft genome resource for the thread blight pathogen Marasmius tenuissimus strain MS-2.</title>
        <authorList>
            <person name="Yulfo-Soto G.E."/>
            <person name="Baruah I.K."/>
            <person name="Amoako-Attah I."/>
            <person name="Bukari Y."/>
            <person name="Meinhardt L.W."/>
            <person name="Bailey B.A."/>
            <person name="Cohen S.P."/>
        </authorList>
    </citation>
    <scope>NUCLEOTIDE SEQUENCE [LARGE SCALE GENOMIC DNA]</scope>
    <source>
        <strain evidence="2 3">MS-2</strain>
    </source>
</reference>